<evidence type="ECO:0000313" key="12">
    <source>
        <dbReference type="Proteomes" id="UP001199424"/>
    </source>
</evidence>
<dbReference type="AlphaFoldDB" id="A0AAE3DHG8"/>
<dbReference type="PIRSF" id="PIRSF002465">
    <property type="entry name" value="Phsphlp_syn_PlsX"/>
    <property type="match status" value="1"/>
</dbReference>
<dbReference type="PANTHER" id="PTHR30100">
    <property type="entry name" value="FATTY ACID/PHOSPHOLIPID SYNTHESIS PROTEIN PLSX"/>
    <property type="match status" value="1"/>
</dbReference>
<comment type="subunit">
    <text evidence="9 10">Homodimer. Probably interacts with PlsY.</text>
</comment>
<dbReference type="PANTHER" id="PTHR30100:SF1">
    <property type="entry name" value="PHOSPHATE ACYLTRANSFERASE"/>
    <property type="match status" value="1"/>
</dbReference>
<evidence type="ECO:0000256" key="10">
    <source>
        <dbReference type="HAMAP-Rule" id="MF_00019"/>
    </source>
</evidence>
<evidence type="ECO:0000313" key="11">
    <source>
        <dbReference type="EMBL" id="MCC2135799.1"/>
    </source>
</evidence>
<comment type="subcellular location">
    <subcellularLocation>
        <location evidence="10">Cytoplasm</location>
    </subcellularLocation>
    <text evidence="10">Associated with the membrane possibly through PlsY.</text>
</comment>
<keyword evidence="11" id="KW-0012">Acyltransferase</keyword>
<dbReference type="Pfam" id="PF02504">
    <property type="entry name" value="FA_synthesis"/>
    <property type="match status" value="1"/>
</dbReference>
<evidence type="ECO:0000256" key="3">
    <source>
        <dbReference type="ARBA" id="ARBA00022516"/>
    </source>
</evidence>
<evidence type="ECO:0000256" key="9">
    <source>
        <dbReference type="ARBA" id="ARBA00046608"/>
    </source>
</evidence>
<evidence type="ECO:0000256" key="6">
    <source>
        <dbReference type="ARBA" id="ARBA00023209"/>
    </source>
</evidence>
<keyword evidence="6 10" id="KW-0594">Phospholipid biosynthesis</keyword>
<evidence type="ECO:0000256" key="4">
    <source>
        <dbReference type="ARBA" id="ARBA00022679"/>
    </source>
</evidence>
<keyword evidence="3 10" id="KW-0444">Lipid biosynthesis</keyword>
<proteinExistence type="inferred from homology"/>
<keyword evidence="4 10" id="KW-0808">Transferase</keyword>
<dbReference type="NCBIfam" id="TIGR00182">
    <property type="entry name" value="plsX"/>
    <property type="match status" value="1"/>
</dbReference>
<keyword evidence="2 10" id="KW-0963">Cytoplasm</keyword>
<dbReference type="HAMAP" id="MF_00019">
    <property type="entry name" value="PlsX"/>
    <property type="match status" value="1"/>
</dbReference>
<dbReference type="GO" id="GO:0008654">
    <property type="term" value="P:phospholipid biosynthetic process"/>
    <property type="evidence" value="ECO:0007669"/>
    <property type="project" value="UniProtKB-KW"/>
</dbReference>
<evidence type="ECO:0000256" key="8">
    <source>
        <dbReference type="ARBA" id="ARBA00024069"/>
    </source>
</evidence>
<keyword evidence="7 10" id="KW-1208">Phospholipid metabolism</keyword>
<comment type="pathway">
    <text evidence="10">Lipid metabolism; phospholipid metabolism.</text>
</comment>
<dbReference type="InterPro" id="IPR003664">
    <property type="entry name" value="FA_synthesis"/>
</dbReference>
<dbReference type="InterPro" id="IPR012281">
    <property type="entry name" value="Phospholipid_synth_PlsX-like"/>
</dbReference>
<protein>
    <recommendedName>
        <fullName evidence="8 10">Phosphate acyltransferase</fullName>
        <ecNumber evidence="8 10">2.3.1.274</ecNumber>
    </recommendedName>
    <alternativeName>
        <fullName evidence="10">Acyl-ACP phosphotransacylase</fullName>
    </alternativeName>
    <alternativeName>
        <fullName evidence="10">Acyl-[acyl-carrier-protein]--phosphate acyltransferase</fullName>
    </alternativeName>
    <alternativeName>
        <fullName evidence="10">Phosphate-acyl-ACP acyltransferase</fullName>
    </alternativeName>
</protein>
<keyword evidence="12" id="KW-1185">Reference proteome</keyword>
<dbReference type="RefSeq" id="WP_308448410.1">
    <property type="nucleotide sequence ID" value="NZ_JAJEQC010000001.1"/>
</dbReference>
<dbReference type="Gene3D" id="3.40.718.10">
    <property type="entry name" value="Isopropylmalate Dehydrogenase"/>
    <property type="match status" value="1"/>
</dbReference>
<comment type="catalytic activity">
    <reaction evidence="1 10">
        <text>a fatty acyl-[ACP] + phosphate = an acyl phosphate + holo-[ACP]</text>
        <dbReference type="Rhea" id="RHEA:42292"/>
        <dbReference type="Rhea" id="RHEA-COMP:9685"/>
        <dbReference type="Rhea" id="RHEA-COMP:14125"/>
        <dbReference type="ChEBI" id="CHEBI:43474"/>
        <dbReference type="ChEBI" id="CHEBI:59918"/>
        <dbReference type="ChEBI" id="CHEBI:64479"/>
        <dbReference type="ChEBI" id="CHEBI:138651"/>
        <dbReference type="EC" id="2.3.1.274"/>
    </reaction>
</comment>
<dbReference type="Proteomes" id="UP001199424">
    <property type="component" value="Unassembled WGS sequence"/>
</dbReference>
<evidence type="ECO:0000256" key="7">
    <source>
        <dbReference type="ARBA" id="ARBA00023264"/>
    </source>
</evidence>
<dbReference type="EC" id="2.3.1.274" evidence="8 10"/>
<evidence type="ECO:0000256" key="2">
    <source>
        <dbReference type="ARBA" id="ARBA00022490"/>
    </source>
</evidence>
<name>A0AAE3DHG8_9FIRM</name>
<reference evidence="11" key="1">
    <citation type="submission" date="2021-10" db="EMBL/GenBank/DDBJ databases">
        <title>Anaerobic single-cell dispensing facilitates the cultivation of human gut bacteria.</title>
        <authorList>
            <person name="Afrizal A."/>
        </authorList>
    </citation>
    <scope>NUCLEOTIDE SEQUENCE</scope>
    <source>
        <strain evidence="11">CLA-AA-H250</strain>
    </source>
</reference>
<dbReference type="GO" id="GO:0043811">
    <property type="term" value="F:phosphate:acyl-[acyl carrier protein] acyltransferase activity"/>
    <property type="evidence" value="ECO:0007669"/>
    <property type="project" value="UniProtKB-UniRule"/>
</dbReference>
<sequence>MRIIIDAFGGDNAPDEIIKGCRLAADELHVQIVLTGDEKKIRAAAEKLNVNVSDFEIIDCPDVITMEDEPTAITRAKKQSSMAVGLRALAEGKGDAFASAGNSGALVVGATLLVKRIKGVKRVAFAPLMPKSEGFFMLADGGANNECRPEMLEQFGMMGSVYMQKVMGVQKPRIGLANVGTEPHKGGELQHAAFALLSENKDVHFIGNIEARDIPFDAADVVVCDGFTGNILLKMYEGVAMALMNKFKAVFKKSLKNKLAAAMVLNDMKAMKKELDYNEYGGAPILGCSKPIFKVHGSAKASTLKNAIALTVKYAESGIISEITAALQNEKTENTNE</sequence>
<dbReference type="GO" id="GO:0005737">
    <property type="term" value="C:cytoplasm"/>
    <property type="evidence" value="ECO:0007669"/>
    <property type="project" value="UniProtKB-SubCell"/>
</dbReference>
<dbReference type="EMBL" id="JAJEQC010000001">
    <property type="protein sequence ID" value="MCC2135799.1"/>
    <property type="molecule type" value="Genomic_DNA"/>
</dbReference>
<accession>A0AAE3DHG8</accession>
<comment type="function">
    <text evidence="10">Catalyzes the reversible formation of acyl-phosphate (acyl-PO(4)) from acyl-[acyl-carrier-protein] (acyl-ACP). This enzyme utilizes acyl-ACP as fatty acyl donor, but not acyl-CoA.</text>
</comment>
<organism evidence="11 12">
    <name type="scientific">Hominenteromicrobium mulieris</name>
    <dbReference type="NCBI Taxonomy" id="2885357"/>
    <lineage>
        <taxon>Bacteria</taxon>
        <taxon>Bacillati</taxon>
        <taxon>Bacillota</taxon>
        <taxon>Clostridia</taxon>
        <taxon>Eubacteriales</taxon>
        <taxon>Oscillospiraceae</taxon>
        <taxon>Hominenteromicrobium</taxon>
    </lineage>
</organism>
<keyword evidence="5 10" id="KW-0443">Lipid metabolism</keyword>
<evidence type="ECO:0000256" key="5">
    <source>
        <dbReference type="ARBA" id="ARBA00023098"/>
    </source>
</evidence>
<dbReference type="GO" id="GO:0006633">
    <property type="term" value="P:fatty acid biosynthetic process"/>
    <property type="evidence" value="ECO:0007669"/>
    <property type="project" value="UniProtKB-UniRule"/>
</dbReference>
<dbReference type="SUPFAM" id="SSF53659">
    <property type="entry name" value="Isocitrate/Isopropylmalate dehydrogenase-like"/>
    <property type="match status" value="1"/>
</dbReference>
<comment type="similarity">
    <text evidence="10">Belongs to the PlsX family.</text>
</comment>
<evidence type="ECO:0000256" key="1">
    <source>
        <dbReference type="ARBA" id="ARBA00001232"/>
    </source>
</evidence>
<comment type="caution">
    <text evidence="11">The sequence shown here is derived from an EMBL/GenBank/DDBJ whole genome shotgun (WGS) entry which is preliminary data.</text>
</comment>
<gene>
    <name evidence="10 11" type="primary">plsX</name>
    <name evidence="11" type="ORF">LKD31_02045</name>
</gene>